<dbReference type="Gene3D" id="3.40.50.150">
    <property type="entry name" value="Vaccinia Virus protein VP39"/>
    <property type="match status" value="1"/>
</dbReference>
<feature type="binding site" evidence="11">
    <location>
        <begin position="177"/>
        <end position="178"/>
    </location>
    <ligand>
        <name>S-adenosyl-L-methionine</name>
        <dbReference type="ChEBI" id="CHEBI:59789"/>
    </ligand>
</feature>
<dbReference type="InterPro" id="IPR003358">
    <property type="entry name" value="tRNA_(Gua-N-7)_MeTrfase_Trmb"/>
</dbReference>
<dbReference type="InterPro" id="IPR029063">
    <property type="entry name" value="SAM-dependent_MTases_sf"/>
</dbReference>
<keyword evidence="14" id="KW-1185">Reference proteome</keyword>
<evidence type="ECO:0000313" key="14">
    <source>
        <dbReference type="Proteomes" id="UP000799439"/>
    </source>
</evidence>
<evidence type="ECO:0000256" key="4">
    <source>
        <dbReference type="ARBA" id="ARBA00022603"/>
    </source>
</evidence>
<feature type="region of interest" description="Disordered" evidence="12">
    <location>
        <begin position="1"/>
        <end position="39"/>
    </location>
</feature>
<keyword evidence="4 11" id="KW-0489">Methyltransferase</keyword>
<evidence type="ECO:0000256" key="10">
    <source>
        <dbReference type="ARBA" id="ARBA00060552"/>
    </source>
</evidence>
<reference evidence="13" key="1">
    <citation type="journal article" date="2020" name="Stud. Mycol.">
        <title>101 Dothideomycetes genomes: a test case for predicting lifestyles and emergence of pathogens.</title>
        <authorList>
            <person name="Haridas S."/>
            <person name="Albert R."/>
            <person name="Binder M."/>
            <person name="Bloem J."/>
            <person name="Labutti K."/>
            <person name="Salamov A."/>
            <person name="Andreopoulos B."/>
            <person name="Baker S."/>
            <person name="Barry K."/>
            <person name="Bills G."/>
            <person name="Bluhm B."/>
            <person name="Cannon C."/>
            <person name="Castanera R."/>
            <person name="Culley D."/>
            <person name="Daum C."/>
            <person name="Ezra D."/>
            <person name="Gonzalez J."/>
            <person name="Henrissat B."/>
            <person name="Kuo A."/>
            <person name="Liang C."/>
            <person name="Lipzen A."/>
            <person name="Lutzoni F."/>
            <person name="Magnuson J."/>
            <person name="Mondo S."/>
            <person name="Nolan M."/>
            <person name="Ohm R."/>
            <person name="Pangilinan J."/>
            <person name="Park H.-J."/>
            <person name="Ramirez L."/>
            <person name="Alfaro M."/>
            <person name="Sun H."/>
            <person name="Tritt A."/>
            <person name="Yoshinaga Y."/>
            <person name="Zwiers L.-H."/>
            <person name="Turgeon B."/>
            <person name="Goodwin S."/>
            <person name="Spatafora J."/>
            <person name="Crous P."/>
            <person name="Grigoriev I."/>
        </authorList>
    </citation>
    <scope>NUCLEOTIDE SEQUENCE</scope>
    <source>
        <strain evidence="13">CBS 260.36</strain>
    </source>
</reference>
<dbReference type="AlphaFoldDB" id="A0A9P4J0R4"/>
<keyword evidence="8 11" id="KW-0694">RNA-binding</keyword>
<comment type="caution">
    <text evidence="13">The sequence shown here is derived from an EMBL/GenBank/DDBJ whole genome shotgun (WGS) entry which is preliminary data.</text>
</comment>
<evidence type="ECO:0000256" key="2">
    <source>
        <dbReference type="ARBA" id="ARBA00004123"/>
    </source>
</evidence>
<dbReference type="OrthoDB" id="47276at2759"/>
<dbReference type="Proteomes" id="UP000799439">
    <property type="component" value="Unassembled WGS sequence"/>
</dbReference>
<comment type="subunit">
    <text evidence="11">Forms a complex with TRM82.</text>
</comment>
<feature type="binding site" evidence="11">
    <location>
        <begin position="297"/>
        <end position="299"/>
    </location>
    <ligand>
        <name>S-adenosyl-L-methionine</name>
        <dbReference type="ChEBI" id="CHEBI:59789"/>
    </ligand>
</feature>
<dbReference type="PROSITE" id="PS51625">
    <property type="entry name" value="SAM_MT_TRMB"/>
    <property type="match status" value="1"/>
</dbReference>
<keyword evidence="5 11" id="KW-0808">Transferase</keyword>
<comment type="subcellular location">
    <subcellularLocation>
        <location evidence="2 11">Nucleus</location>
    </subcellularLocation>
</comment>
<comment type="function">
    <text evidence="11">Catalyzes the formation of N(7)-methylguanine at position 46 (m7G46) in tRNA.</text>
</comment>
<name>A0A9P4J0R4_9PEZI</name>
<comment type="pathway">
    <text evidence="10 11">tRNA modification; N(7)-methylguanine-tRNA biosynthesis.</text>
</comment>
<feature type="binding site" evidence="11">
    <location>
        <begin position="118"/>
        <end position="119"/>
    </location>
    <ligand>
        <name>S-adenosyl-L-methionine</name>
        <dbReference type="ChEBI" id="CHEBI:59789"/>
    </ligand>
</feature>
<dbReference type="InterPro" id="IPR025763">
    <property type="entry name" value="Trm8_euk"/>
</dbReference>
<sequence>MAGPSNKRQKREHLAEQGELPKKKFYRQRAHANPFSDHQLSYPASPDLMDWATHYPAFAEDKPQPENGHSNNVQDTATALPQKSLSKQVEIADIGCGFGGLLFALAPHMPETLLLGMEIRTSVTEYVAEKIRAMRNRSALPEPPKDVASEAATSEAEAPPPANVPGSYQNISVIRANTMKFLPNFFRKAQLRAIFLCFPDPHFKARKHKARIVSQTLNSEYAYAIRPGGLVYTITDVRDLHEWMVEHFERHPSFERVELDAEKIAEGKAEMNEAEDGGLAVGRREMEMCVRLIMTETEEGKKVTRNKGNKHVAVFRRLDDLDWPGP</sequence>
<dbReference type="PANTHER" id="PTHR23417:SF16">
    <property type="entry name" value="TRNA (GUANINE-N(7)-)-METHYLTRANSFERASE"/>
    <property type="match status" value="1"/>
</dbReference>
<feature type="active site" evidence="11">
    <location>
        <position position="200"/>
    </location>
</feature>
<evidence type="ECO:0000256" key="12">
    <source>
        <dbReference type="SAM" id="MobiDB-lite"/>
    </source>
</evidence>
<evidence type="ECO:0000256" key="1">
    <source>
        <dbReference type="ARBA" id="ARBA00000142"/>
    </source>
</evidence>
<proteinExistence type="inferred from homology"/>
<keyword evidence="3 11" id="KW-0820">tRNA-binding</keyword>
<dbReference type="PANTHER" id="PTHR23417">
    <property type="entry name" value="3-DEOXY-D-MANNO-OCTULOSONIC-ACID TRANSFERASE/TRNA GUANINE-N 7 - -METHYLTRANSFERASE"/>
    <property type="match status" value="1"/>
</dbReference>
<dbReference type="Pfam" id="PF02390">
    <property type="entry name" value="Methyltransf_4"/>
    <property type="match status" value="1"/>
</dbReference>
<comment type="catalytic activity">
    <reaction evidence="1 11">
        <text>guanosine(46) in tRNA + S-adenosyl-L-methionine = N(7)-methylguanosine(46) in tRNA + S-adenosyl-L-homocysteine</text>
        <dbReference type="Rhea" id="RHEA:42708"/>
        <dbReference type="Rhea" id="RHEA-COMP:10188"/>
        <dbReference type="Rhea" id="RHEA-COMP:10189"/>
        <dbReference type="ChEBI" id="CHEBI:57856"/>
        <dbReference type="ChEBI" id="CHEBI:59789"/>
        <dbReference type="ChEBI" id="CHEBI:74269"/>
        <dbReference type="ChEBI" id="CHEBI:74480"/>
        <dbReference type="EC" id="2.1.1.33"/>
    </reaction>
</comment>
<dbReference type="GO" id="GO:0008176">
    <property type="term" value="F:tRNA (guanine(46)-N7)-methyltransferase activity"/>
    <property type="evidence" value="ECO:0007669"/>
    <property type="project" value="UniProtKB-UniRule"/>
</dbReference>
<evidence type="ECO:0000256" key="11">
    <source>
        <dbReference type="HAMAP-Rule" id="MF_03055"/>
    </source>
</evidence>
<feature type="region of interest" description="Disordered" evidence="12">
    <location>
        <begin position="137"/>
        <end position="164"/>
    </location>
</feature>
<feature type="compositionally biased region" description="Basic and acidic residues" evidence="12">
    <location>
        <begin position="12"/>
        <end position="22"/>
    </location>
</feature>
<evidence type="ECO:0000256" key="6">
    <source>
        <dbReference type="ARBA" id="ARBA00022691"/>
    </source>
</evidence>
<keyword evidence="7 11" id="KW-0819">tRNA processing</keyword>
<protein>
    <recommendedName>
        <fullName evidence="11">tRNA (guanine-N(7)-)-methyltransferase</fullName>
        <ecNumber evidence="11">2.1.1.33</ecNumber>
    </recommendedName>
    <alternativeName>
        <fullName evidence="11">Transfer RNA methyltransferase 8</fullName>
    </alternativeName>
    <alternativeName>
        <fullName evidence="11">tRNA (guanine(46)-N(7))-methyltransferase</fullName>
    </alternativeName>
    <alternativeName>
        <fullName evidence="11">tRNA(m7G46)-methyltransferase</fullName>
    </alternativeName>
</protein>
<evidence type="ECO:0000313" key="13">
    <source>
        <dbReference type="EMBL" id="KAF2153076.1"/>
    </source>
</evidence>
<dbReference type="EC" id="2.1.1.33" evidence="11"/>
<evidence type="ECO:0000256" key="3">
    <source>
        <dbReference type="ARBA" id="ARBA00022555"/>
    </source>
</evidence>
<dbReference type="SUPFAM" id="SSF53335">
    <property type="entry name" value="S-adenosyl-L-methionine-dependent methyltransferases"/>
    <property type="match status" value="1"/>
</dbReference>
<dbReference type="HAMAP" id="MF_03055">
    <property type="entry name" value="tRNA_methyltr_TrmB_euk"/>
    <property type="match status" value="1"/>
</dbReference>
<dbReference type="GO" id="GO:0000049">
    <property type="term" value="F:tRNA binding"/>
    <property type="evidence" value="ECO:0007669"/>
    <property type="project" value="UniProtKB-UniRule"/>
</dbReference>
<comment type="similarity">
    <text evidence="11">Belongs to the class I-like SAM-binding methyltransferase superfamily. TrmB family.</text>
</comment>
<keyword evidence="6 11" id="KW-0949">S-adenosyl-L-methionine</keyword>
<dbReference type="FunFam" id="3.40.50.150:FF:000060">
    <property type="entry name" value="tRNA (guanine-N(7)-)-methyltransferase"/>
    <property type="match status" value="1"/>
</dbReference>
<accession>A0A9P4J0R4</accession>
<feature type="binding site" evidence="11">
    <location>
        <position position="95"/>
    </location>
    <ligand>
        <name>S-adenosyl-L-methionine</name>
        <dbReference type="ChEBI" id="CHEBI:59789"/>
    </ligand>
</feature>
<keyword evidence="9 11" id="KW-0539">Nucleus</keyword>
<dbReference type="GO" id="GO:0106143">
    <property type="term" value="C:tRNA (m7G46) methyltransferase complex"/>
    <property type="evidence" value="ECO:0007669"/>
    <property type="project" value="UniProtKB-ARBA"/>
</dbReference>
<evidence type="ECO:0000256" key="5">
    <source>
        <dbReference type="ARBA" id="ARBA00022679"/>
    </source>
</evidence>
<evidence type="ECO:0000256" key="9">
    <source>
        <dbReference type="ARBA" id="ARBA00023242"/>
    </source>
</evidence>
<dbReference type="EMBL" id="ML996085">
    <property type="protein sequence ID" value="KAF2153076.1"/>
    <property type="molecule type" value="Genomic_DNA"/>
</dbReference>
<organism evidence="13 14">
    <name type="scientific">Myriangium duriaei CBS 260.36</name>
    <dbReference type="NCBI Taxonomy" id="1168546"/>
    <lineage>
        <taxon>Eukaryota</taxon>
        <taxon>Fungi</taxon>
        <taxon>Dikarya</taxon>
        <taxon>Ascomycota</taxon>
        <taxon>Pezizomycotina</taxon>
        <taxon>Dothideomycetes</taxon>
        <taxon>Dothideomycetidae</taxon>
        <taxon>Myriangiales</taxon>
        <taxon>Myriangiaceae</taxon>
        <taxon>Myriangium</taxon>
    </lineage>
</organism>
<feature type="binding site" evidence="11">
    <location>
        <position position="197"/>
    </location>
    <ligand>
        <name>S-adenosyl-L-methionine</name>
        <dbReference type="ChEBI" id="CHEBI:59789"/>
    </ligand>
</feature>
<gene>
    <name evidence="11" type="primary">TRM8</name>
    <name evidence="13" type="ORF">K461DRAFT_327550</name>
</gene>
<evidence type="ECO:0000256" key="8">
    <source>
        <dbReference type="ARBA" id="ARBA00022884"/>
    </source>
</evidence>
<evidence type="ECO:0000256" key="7">
    <source>
        <dbReference type="ARBA" id="ARBA00022694"/>
    </source>
</evidence>
<dbReference type="GO" id="GO:0005634">
    <property type="term" value="C:nucleus"/>
    <property type="evidence" value="ECO:0007669"/>
    <property type="project" value="UniProtKB-SubCell"/>
</dbReference>